<accession>A0A6C0LZE2</accession>
<evidence type="ECO:0000256" key="1">
    <source>
        <dbReference type="SAM" id="MobiDB-lite"/>
    </source>
</evidence>
<keyword evidence="2" id="KW-1133">Transmembrane helix</keyword>
<keyword evidence="2" id="KW-0472">Membrane</keyword>
<evidence type="ECO:0000256" key="2">
    <source>
        <dbReference type="SAM" id="Phobius"/>
    </source>
</evidence>
<keyword evidence="2" id="KW-0812">Transmembrane</keyword>
<feature type="compositionally biased region" description="Low complexity" evidence="1">
    <location>
        <begin position="46"/>
        <end position="67"/>
    </location>
</feature>
<feature type="transmembrane region" description="Helical" evidence="2">
    <location>
        <begin position="199"/>
        <end position="218"/>
    </location>
</feature>
<feature type="region of interest" description="Disordered" evidence="1">
    <location>
        <begin position="1"/>
        <end position="76"/>
    </location>
</feature>
<dbReference type="AlphaFoldDB" id="A0A6C0LZE2"/>
<reference evidence="3" key="1">
    <citation type="journal article" date="2020" name="Nature">
        <title>Giant virus diversity and host interactions through global metagenomics.</title>
        <authorList>
            <person name="Schulz F."/>
            <person name="Roux S."/>
            <person name="Paez-Espino D."/>
            <person name="Jungbluth S."/>
            <person name="Walsh D.A."/>
            <person name="Denef V.J."/>
            <person name="McMahon K.D."/>
            <person name="Konstantinidis K.T."/>
            <person name="Eloe-Fadrosh E.A."/>
            <person name="Kyrpides N.C."/>
            <person name="Woyke T."/>
        </authorList>
    </citation>
    <scope>NUCLEOTIDE SEQUENCE</scope>
    <source>
        <strain evidence="3">GVMAG-S-1035124-57</strain>
    </source>
</reference>
<organism evidence="3">
    <name type="scientific">viral metagenome</name>
    <dbReference type="NCBI Taxonomy" id="1070528"/>
    <lineage>
        <taxon>unclassified sequences</taxon>
        <taxon>metagenomes</taxon>
        <taxon>organismal metagenomes</taxon>
    </lineage>
</organism>
<dbReference type="EMBL" id="MN740632">
    <property type="protein sequence ID" value="QHU36047.1"/>
    <property type="molecule type" value="Genomic_DNA"/>
</dbReference>
<name>A0A6C0LZE2_9ZZZZ</name>
<sequence length="230" mass="25643">MSDTTSIDDLPTASGQNANTQNQNVVIQKTEPGAMSYSPNVPDLAPLQQQQQQQPQGNLNQQHNQGPPLNPSQQPNQKLMNELISGVQRASMTGMTALPSRDIPRDTSGMMQDAQVQPTYVPQPQRHVDYIQDHETSSTLERVMHQNTRGANRADTLETFYEEIQSPLMLAILYFAFQLPAVKRYMFRYLPSALFSADGNANLTGLIATSAMFGLAFYTMQKGMTRLTEF</sequence>
<feature type="compositionally biased region" description="Polar residues" evidence="1">
    <location>
        <begin position="1"/>
        <end position="27"/>
    </location>
</feature>
<protein>
    <submittedName>
        <fullName evidence="3">Uncharacterized protein</fullName>
    </submittedName>
</protein>
<proteinExistence type="predicted"/>
<evidence type="ECO:0000313" key="3">
    <source>
        <dbReference type="EMBL" id="QHU36047.1"/>
    </source>
</evidence>